<evidence type="ECO:0000256" key="1">
    <source>
        <dbReference type="PROSITE-ProRule" id="PRU00339"/>
    </source>
</evidence>
<proteinExistence type="predicted"/>
<feature type="repeat" description="TPR" evidence="1">
    <location>
        <begin position="87"/>
        <end position="120"/>
    </location>
</feature>
<dbReference type="AlphaFoldDB" id="A0A9J7BIZ5"/>
<dbReference type="Gene3D" id="1.25.40.10">
    <property type="entry name" value="Tetratricopeptide repeat domain"/>
    <property type="match status" value="2"/>
</dbReference>
<dbReference type="EMBL" id="CP093313">
    <property type="protein sequence ID" value="UWZ82655.1"/>
    <property type="molecule type" value="Genomic_DNA"/>
</dbReference>
<keyword evidence="4" id="KW-1185">Reference proteome</keyword>
<dbReference type="SUPFAM" id="SSF48452">
    <property type="entry name" value="TPR-like"/>
    <property type="match status" value="1"/>
</dbReference>
<evidence type="ECO:0000313" key="4">
    <source>
        <dbReference type="Proteomes" id="UP001059380"/>
    </source>
</evidence>
<evidence type="ECO:0000313" key="3">
    <source>
        <dbReference type="EMBL" id="UWZ82655.1"/>
    </source>
</evidence>
<sequence>MVRPLLLFVVVCSSLPIALAQDNGAPLPKPAPPLAPIARPDDSVITKKVSGSINAIVVEARRATAEGRYADSEAMMLKVTHDNPTLILPWVELGAAQLGLKKFDDAKTSYMTALGIDPATIQKARSDNFYVQPDAPGVVAASATRASRNTAGDDVVVTTDSRTPEVVGVSWAGLGEIYAHEKKTAEAQAAFDKAVKTLPARAPQFRHNETVVFFLAGNSDAQLEAANQAIALDPTRPANYYFKGQALVAKATMDSSGKMILPPGCADAYQKYLQLDPKGPYSSDAKAILAGAGITK</sequence>
<name>A0A9J7BIZ5_9BACT</name>
<accession>A0A9J7BIZ5</accession>
<feature type="repeat" description="TPR" evidence="1">
    <location>
        <begin position="168"/>
        <end position="201"/>
    </location>
</feature>
<dbReference type="KEGG" id="orp:MOP44_19040"/>
<reference evidence="3" key="1">
    <citation type="submission" date="2021-04" db="EMBL/GenBank/DDBJ databases">
        <title>Phylogenetic analysis of Acidobacteriaceae.</title>
        <authorList>
            <person name="Qiu L."/>
            <person name="Zhang Q."/>
        </authorList>
    </citation>
    <scope>NUCLEOTIDE SEQUENCE</scope>
    <source>
        <strain evidence="3">DSM 25168</strain>
    </source>
</reference>
<dbReference type="InterPro" id="IPR011990">
    <property type="entry name" value="TPR-like_helical_dom_sf"/>
</dbReference>
<dbReference type="InterPro" id="IPR019734">
    <property type="entry name" value="TPR_rpt"/>
</dbReference>
<dbReference type="SMART" id="SM00028">
    <property type="entry name" value="TPR"/>
    <property type="match status" value="3"/>
</dbReference>
<dbReference type="PROSITE" id="PS50005">
    <property type="entry name" value="TPR"/>
    <property type="match status" value="2"/>
</dbReference>
<feature type="signal peptide" evidence="2">
    <location>
        <begin position="1"/>
        <end position="20"/>
    </location>
</feature>
<feature type="chain" id="PRO_5039941183" evidence="2">
    <location>
        <begin position="21"/>
        <end position="296"/>
    </location>
</feature>
<dbReference type="Pfam" id="PF13181">
    <property type="entry name" value="TPR_8"/>
    <property type="match status" value="2"/>
</dbReference>
<dbReference type="RefSeq" id="WP_260791842.1">
    <property type="nucleotide sequence ID" value="NZ_CP093313.1"/>
</dbReference>
<dbReference type="Proteomes" id="UP001059380">
    <property type="component" value="Chromosome"/>
</dbReference>
<keyword evidence="1" id="KW-0802">TPR repeat</keyword>
<gene>
    <name evidence="3" type="ORF">MOP44_19040</name>
</gene>
<organism evidence="3 4">
    <name type="scientific">Occallatibacter riparius</name>
    <dbReference type="NCBI Taxonomy" id="1002689"/>
    <lineage>
        <taxon>Bacteria</taxon>
        <taxon>Pseudomonadati</taxon>
        <taxon>Acidobacteriota</taxon>
        <taxon>Terriglobia</taxon>
        <taxon>Terriglobales</taxon>
        <taxon>Acidobacteriaceae</taxon>
        <taxon>Occallatibacter</taxon>
    </lineage>
</organism>
<evidence type="ECO:0000256" key="2">
    <source>
        <dbReference type="SAM" id="SignalP"/>
    </source>
</evidence>
<protein>
    <submittedName>
        <fullName evidence="3">Tetratricopeptide repeat protein</fullName>
    </submittedName>
</protein>
<keyword evidence="2" id="KW-0732">Signal</keyword>